<dbReference type="InterPro" id="IPR007217">
    <property type="entry name" value="Per1-like"/>
</dbReference>
<evidence type="ECO:0000313" key="9">
    <source>
        <dbReference type="Proteomes" id="UP000887566"/>
    </source>
</evidence>
<sequence length="318" mass="36300">MTTTALAVVVVGTFLWRLSAGSTGDRSNIFTDCLRNCSTEQECSKLTVSSEYMLMSAWRYDQCVSECQYSCMWITVDVFREQLGVVPQFFGKWPFVRLLGIQEPASVLFSLANLYSFVQLLLTTRALPRSAPYRSVWTGYAWVGIVTWCASILFHTKDTSLTEKLDYFSAFGAILYGLFACLARTLLGPTPSRCSILTIALPCLAYFAYHVHFLAYIIFDYGYNMRANIFCGALTSVVWLVWVSWESFKFARWKELWPCAATVLLGDLFLLLEVFDFPPIFWSLDAHALWHLSTAPLPLLWAKFVANDCLYMRKMKLL</sequence>
<feature type="transmembrane region" description="Helical" evidence="8">
    <location>
        <begin position="136"/>
        <end position="155"/>
    </location>
</feature>
<protein>
    <recommendedName>
        <fullName evidence="8">Post-GPI attachment to proteins factor 3</fullName>
    </recommendedName>
</protein>
<accession>A0A914W024</accession>
<evidence type="ECO:0000256" key="6">
    <source>
        <dbReference type="ARBA" id="ARBA00022989"/>
    </source>
</evidence>
<keyword evidence="3 8" id="KW-0337">GPI-anchor biosynthesis</keyword>
<feature type="signal peptide" evidence="8">
    <location>
        <begin position="1"/>
        <end position="21"/>
    </location>
</feature>
<keyword evidence="6 8" id="KW-1133">Transmembrane helix</keyword>
<keyword evidence="7 8" id="KW-0472">Membrane</keyword>
<comment type="subcellular location">
    <subcellularLocation>
        <location evidence="1">Endomembrane system</location>
        <topology evidence="1">Multi-pass membrane protein</topology>
    </subcellularLocation>
    <subcellularLocation>
        <location evidence="8">Golgi apparatus membrane</location>
        <topology evidence="8">Multi-pass membrane protein</topology>
    </subcellularLocation>
</comment>
<evidence type="ECO:0000256" key="5">
    <source>
        <dbReference type="ARBA" id="ARBA00022729"/>
    </source>
</evidence>
<name>A0A914W024_9BILA</name>
<dbReference type="Proteomes" id="UP000887566">
    <property type="component" value="Unplaced"/>
</dbReference>
<feature type="transmembrane region" description="Helical" evidence="8">
    <location>
        <begin position="199"/>
        <end position="219"/>
    </location>
</feature>
<evidence type="ECO:0000256" key="8">
    <source>
        <dbReference type="RuleBase" id="RU365066"/>
    </source>
</evidence>
<feature type="transmembrane region" description="Helical" evidence="8">
    <location>
        <begin position="256"/>
        <end position="275"/>
    </location>
</feature>
<dbReference type="AlphaFoldDB" id="A0A914W024"/>
<feature type="chain" id="PRO_5038167186" description="Post-GPI attachment to proteins factor 3" evidence="8">
    <location>
        <begin position="22"/>
        <end position="318"/>
    </location>
</feature>
<evidence type="ECO:0000256" key="3">
    <source>
        <dbReference type="ARBA" id="ARBA00022502"/>
    </source>
</evidence>
<comment type="caution">
    <text evidence="8">Lacks conserved residue(s) required for the propagation of feature annotation.</text>
</comment>
<dbReference type="GO" id="GO:0005789">
    <property type="term" value="C:endoplasmic reticulum membrane"/>
    <property type="evidence" value="ECO:0007669"/>
    <property type="project" value="TreeGrafter"/>
</dbReference>
<dbReference type="WBParaSite" id="PSAMB.scaffold2929size20519.g19646.t1">
    <property type="protein sequence ID" value="PSAMB.scaffold2929size20519.g19646.t1"/>
    <property type="gene ID" value="PSAMB.scaffold2929size20519.g19646"/>
</dbReference>
<dbReference type="GO" id="GO:0016788">
    <property type="term" value="F:hydrolase activity, acting on ester bonds"/>
    <property type="evidence" value="ECO:0007669"/>
    <property type="project" value="TreeGrafter"/>
</dbReference>
<organism evidence="9 10">
    <name type="scientific">Plectus sambesii</name>
    <dbReference type="NCBI Taxonomy" id="2011161"/>
    <lineage>
        <taxon>Eukaryota</taxon>
        <taxon>Metazoa</taxon>
        <taxon>Ecdysozoa</taxon>
        <taxon>Nematoda</taxon>
        <taxon>Chromadorea</taxon>
        <taxon>Plectida</taxon>
        <taxon>Plectina</taxon>
        <taxon>Plectoidea</taxon>
        <taxon>Plectidae</taxon>
        <taxon>Plectus</taxon>
    </lineage>
</organism>
<feature type="transmembrane region" description="Helical" evidence="8">
    <location>
        <begin position="167"/>
        <end position="187"/>
    </location>
</feature>
<keyword evidence="5 8" id="KW-0732">Signal</keyword>
<feature type="transmembrane region" description="Helical" evidence="8">
    <location>
        <begin position="287"/>
        <end position="306"/>
    </location>
</feature>
<dbReference type="PANTHER" id="PTHR13148">
    <property type="entry name" value="PER1-RELATED"/>
    <property type="match status" value="1"/>
</dbReference>
<dbReference type="GO" id="GO:0006506">
    <property type="term" value="P:GPI anchor biosynthetic process"/>
    <property type="evidence" value="ECO:0007669"/>
    <property type="project" value="UniProtKB-KW"/>
</dbReference>
<comment type="similarity">
    <text evidence="2 8">Belongs to the PGAP3 family.</text>
</comment>
<evidence type="ECO:0000256" key="4">
    <source>
        <dbReference type="ARBA" id="ARBA00022692"/>
    </source>
</evidence>
<keyword evidence="4 8" id="KW-0812">Transmembrane</keyword>
<evidence type="ECO:0000256" key="7">
    <source>
        <dbReference type="ARBA" id="ARBA00023136"/>
    </source>
</evidence>
<keyword evidence="9" id="KW-1185">Reference proteome</keyword>
<reference evidence="10" key="1">
    <citation type="submission" date="2022-11" db="UniProtKB">
        <authorList>
            <consortium name="WormBaseParasite"/>
        </authorList>
    </citation>
    <scope>IDENTIFICATION</scope>
</reference>
<evidence type="ECO:0000313" key="10">
    <source>
        <dbReference type="WBParaSite" id="PSAMB.scaffold2929size20519.g19646.t1"/>
    </source>
</evidence>
<feature type="transmembrane region" description="Helical" evidence="8">
    <location>
        <begin position="225"/>
        <end position="244"/>
    </location>
</feature>
<evidence type="ECO:0000256" key="1">
    <source>
        <dbReference type="ARBA" id="ARBA00004127"/>
    </source>
</evidence>
<dbReference type="PANTHER" id="PTHR13148:SF0">
    <property type="entry name" value="POST-GPI ATTACHMENT TO PROTEINS FACTOR 3"/>
    <property type="match status" value="1"/>
</dbReference>
<comment type="function">
    <text evidence="8">Involved in the lipid remodeling steps of GPI-anchor maturation.</text>
</comment>
<evidence type="ECO:0000256" key="2">
    <source>
        <dbReference type="ARBA" id="ARBA00006387"/>
    </source>
</evidence>
<proteinExistence type="inferred from homology"/>
<keyword evidence="8" id="KW-0333">Golgi apparatus</keyword>
<dbReference type="Pfam" id="PF04080">
    <property type="entry name" value="Per1"/>
    <property type="match status" value="1"/>
</dbReference>
<dbReference type="GO" id="GO:0000139">
    <property type="term" value="C:Golgi membrane"/>
    <property type="evidence" value="ECO:0007669"/>
    <property type="project" value="UniProtKB-SubCell"/>
</dbReference>